<dbReference type="RefSeq" id="XP_002783752.1">
    <property type="nucleotide sequence ID" value="XM_002783706.1"/>
</dbReference>
<feature type="compositionally biased region" description="Basic and acidic residues" evidence="1">
    <location>
        <begin position="292"/>
        <end position="308"/>
    </location>
</feature>
<dbReference type="AlphaFoldDB" id="C5KIX2"/>
<keyword evidence="3" id="KW-1185">Reference proteome</keyword>
<evidence type="ECO:0000256" key="1">
    <source>
        <dbReference type="SAM" id="MobiDB-lite"/>
    </source>
</evidence>
<dbReference type="InterPro" id="IPR027267">
    <property type="entry name" value="AH/BAR_dom_sf"/>
</dbReference>
<dbReference type="EMBL" id="GG673421">
    <property type="protein sequence ID" value="EER15548.1"/>
    <property type="molecule type" value="Genomic_DNA"/>
</dbReference>
<feature type="region of interest" description="Disordered" evidence="1">
    <location>
        <begin position="286"/>
        <end position="308"/>
    </location>
</feature>
<evidence type="ECO:0000313" key="3">
    <source>
        <dbReference type="Proteomes" id="UP000007800"/>
    </source>
</evidence>
<organism evidence="3">
    <name type="scientific">Perkinsus marinus (strain ATCC 50983 / TXsc)</name>
    <dbReference type="NCBI Taxonomy" id="423536"/>
    <lineage>
        <taxon>Eukaryota</taxon>
        <taxon>Sar</taxon>
        <taxon>Alveolata</taxon>
        <taxon>Perkinsozoa</taxon>
        <taxon>Perkinsea</taxon>
        <taxon>Perkinsida</taxon>
        <taxon>Perkinsidae</taxon>
        <taxon>Perkinsus</taxon>
    </lineage>
</organism>
<sequence length="357" mass="39895">MTSWFDNKTFRNLKEKMFGVKEFSEDPLTTERKNLIDYNSKLLQLSSEVDHLITDQHRMNAKYINIARFVREAADPKSSTATESTTAAQGISPAFALFSQQMSQYNHSGENSLGAIEKAKTKIDRLDSRIKTLRADLTDRDRAHALLTHYEVKTTGLQKKYQEKVENGNKSESAKENLDRNLVKFREAQENCDRLDKSVKKDITNILGNRQRDVGEIVEALSRYFASTVTQNEGCVEALTQSIPNMVAKLSIPSTLTTLEATPVVEATAVVIPKVKTPQSAIITQKGVELSTEEHATEPLLPRDDTPETKYANEVRTAPVRIEGEANAYVSTFEEHVRKPKGAGVIGSSPESYSQLQ</sequence>
<dbReference type="OrthoDB" id="435603at2759"/>
<dbReference type="Gene3D" id="1.20.1270.60">
    <property type="entry name" value="Arfaptin homology (AH) domain/BAR domain"/>
    <property type="match status" value="1"/>
</dbReference>
<accession>C5KIX2</accession>
<evidence type="ECO:0008006" key="4">
    <source>
        <dbReference type="Google" id="ProtNLM"/>
    </source>
</evidence>
<reference evidence="2 3" key="1">
    <citation type="submission" date="2008-07" db="EMBL/GenBank/DDBJ databases">
        <authorList>
            <person name="El-Sayed N."/>
            <person name="Caler E."/>
            <person name="Inman J."/>
            <person name="Amedeo P."/>
            <person name="Hass B."/>
            <person name="Wortman J."/>
        </authorList>
    </citation>
    <scope>NUCLEOTIDE SEQUENCE [LARGE SCALE GENOMIC DNA]</scope>
    <source>
        <strain evidence="3">ATCC 50983 / TXsc</strain>
    </source>
</reference>
<evidence type="ECO:0000313" key="2">
    <source>
        <dbReference type="EMBL" id="EER15548.1"/>
    </source>
</evidence>
<protein>
    <recommendedName>
        <fullName evidence="4">BAR domain-containing protein</fullName>
    </recommendedName>
</protein>
<dbReference type="Proteomes" id="UP000007800">
    <property type="component" value="Unassembled WGS sequence"/>
</dbReference>
<name>C5KIX2_PERM5</name>
<dbReference type="InParanoid" id="C5KIX2"/>
<gene>
    <name evidence="2" type="ORF">Pmar_PMAR016233</name>
</gene>
<proteinExistence type="predicted"/>
<dbReference type="GeneID" id="9046364"/>